<dbReference type="PROSITE" id="PS52016">
    <property type="entry name" value="TONB_DEPENDENT_REC_3"/>
    <property type="match status" value="1"/>
</dbReference>
<proteinExistence type="inferred from homology"/>
<evidence type="ECO:0000256" key="2">
    <source>
        <dbReference type="ARBA" id="ARBA00009810"/>
    </source>
</evidence>
<dbReference type="InterPro" id="IPR039426">
    <property type="entry name" value="TonB-dep_rcpt-like"/>
</dbReference>
<evidence type="ECO:0000256" key="10">
    <source>
        <dbReference type="ARBA" id="ARBA00023077"/>
    </source>
</evidence>
<feature type="signal peptide" evidence="16">
    <location>
        <begin position="1"/>
        <end position="21"/>
    </location>
</feature>
<evidence type="ECO:0000256" key="6">
    <source>
        <dbReference type="ARBA" id="ARBA00022692"/>
    </source>
</evidence>
<dbReference type="InterPro" id="IPR008969">
    <property type="entry name" value="CarboxyPept-like_regulatory"/>
</dbReference>
<keyword evidence="4 14" id="KW-1134">Transmembrane beta strand</keyword>
<evidence type="ECO:0000256" key="12">
    <source>
        <dbReference type="ARBA" id="ARBA00023170"/>
    </source>
</evidence>
<evidence type="ECO:0000256" key="7">
    <source>
        <dbReference type="ARBA" id="ARBA00022729"/>
    </source>
</evidence>
<comment type="caution">
    <text evidence="19">The sequence shown here is derived from an EMBL/GenBank/DDBJ whole genome shotgun (WGS) entry which is preliminary data.</text>
</comment>
<protein>
    <submittedName>
        <fullName evidence="19">TonB-dependent siderophore receptor</fullName>
    </submittedName>
</protein>
<feature type="domain" description="TonB-dependent receptor plug" evidence="18">
    <location>
        <begin position="137"/>
        <end position="235"/>
    </location>
</feature>
<dbReference type="Pfam" id="PF13715">
    <property type="entry name" value="CarbopepD_reg_2"/>
    <property type="match status" value="1"/>
</dbReference>
<evidence type="ECO:0000256" key="4">
    <source>
        <dbReference type="ARBA" id="ARBA00022452"/>
    </source>
</evidence>
<dbReference type="Proteomes" id="UP001595818">
    <property type="component" value="Unassembled WGS sequence"/>
</dbReference>
<keyword evidence="8" id="KW-0408">Iron</keyword>
<dbReference type="Gene3D" id="2.170.130.10">
    <property type="entry name" value="TonB-dependent receptor, plug domain"/>
    <property type="match status" value="1"/>
</dbReference>
<dbReference type="InterPro" id="IPR010105">
    <property type="entry name" value="TonB_sidphr_rcpt"/>
</dbReference>
<name>A0ABV9SZF2_9BACT</name>
<gene>
    <name evidence="19" type="ORF">ACFPFU_07015</name>
</gene>
<comment type="similarity">
    <text evidence="2 14 15">Belongs to the TonB-dependent receptor family.</text>
</comment>
<sequence>MKKRYLLFLFCALLTAGASMGQNEIITIKGKIKDITDQSVAGATIQIAGTTHGTASDREGNFSLDFSKPGNYELIISFVGFETQKLSINVASGQKSLIEVTLKEDISQLQFVEIIGRKEDSYRNTTSFVGSKSQTQLKDLPQSVSYVTKEVIMDQGLMRSGETVRNFSGVNQFTFYDDITIRGFRVNGGSNTQLVNGMRTTSGFWKQPLINFLERVEVLKGPSSALFGNASPGGVVNRVTKKPLDSPYNSVSFSMGSFNTFRTLADFTGPANESKTLLYRLNLGYEDAHGFRDLQFDKNIVIAPSLSFLPSDKTRVNLDFVFNNSNSRLDRGQSAFEDDLYSTPVSLSLNTANDYLKEQTYTMTASLTHRFSSRLNLNMSYMKTGYSEDLTEHRSSNVYAIDGTGATLPNMVARQIFIRKRSRFVDNLTTYFNYNMETGSIKHKWVFGYDYAREMLPPGGSQLTATGYRNAANTGVINTFDPNRPELYLLDNNGNPVPNVPHFDLTDPVGSQRMQDMSKYFYATRGFDPTLYQLNGLYVQDQLQLGKFQAMLGLRYENYTDFENYRKDGEQKVNQYALLPRLGLVYTVTPAINLYGTYVEGYNPQTAAVIANPNAGGPFDPLISDMVEFGAKSEWFNKNLEVTTALYRIRQKNTLYSVVGEQDLLEQIGEEVAQGFEVDVVGRILTNWSILASYAFNEASITESPHEQELGIQKPNAPKHQGNFWTKYDFIRGELDGLGFGFGTNFVSARNVSLSDTQTLPGYMVMNAAVYYTSGNMRLQLNMNNLADQQHWVGGYDYLRLFPGAPRNFLGTLTYTF</sequence>
<keyword evidence="20" id="KW-1185">Reference proteome</keyword>
<organism evidence="19 20">
    <name type="scientific">Negadavirga shengliensis</name>
    <dbReference type="NCBI Taxonomy" id="1389218"/>
    <lineage>
        <taxon>Bacteria</taxon>
        <taxon>Pseudomonadati</taxon>
        <taxon>Bacteroidota</taxon>
        <taxon>Cytophagia</taxon>
        <taxon>Cytophagales</taxon>
        <taxon>Cyclobacteriaceae</taxon>
        <taxon>Negadavirga</taxon>
    </lineage>
</organism>
<dbReference type="SUPFAM" id="SSF49464">
    <property type="entry name" value="Carboxypeptidase regulatory domain-like"/>
    <property type="match status" value="1"/>
</dbReference>
<keyword evidence="13 14" id="KW-0998">Cell outer membrane</keyword>
<evidence type="ECO:0000256" key="5">
    <source>
        <dbReference type="ARBA" id="ARBA00022496"/>
    </source>
</evidence>
<keyword evidence="6 14" id="KW-0812">Transmembrane</keyword>
<keyword evidence="11 14" id="KW-0472">Membrane</keyword>
<dbReference type="SUPFAM" id="SSF56935">
    <property type="entry name" value="Porins"/>
    <property type="match status" value="1"/>
</dbReference>
<dbReference type="PANTHER" id="PTHR32552">
    <property type="entry name" value="FERRICHROME IRON RECEPTOR-RELATED"/>
    <property type="match status" value="1"/>
</dbReference>
<dbReference type="EMBL" id="JBHSJJ010000003">
    <property type="protein sequence ID" value="MFC4871430.1"/>
    <property type="molecule type" value="Genomic_DNA"/>
</dbReference>
<dbReference type="PANTHER" id="PTHR32552:SF68">
    <property type="entry name" value="FERRICHROME OUTER MEMBRANE TRANSPORTER_PHAGE RECEPTOR"/>
    <property type="match status" value="1"/>
</dbReference>
<evidence type="ECO:0000259" key="18">
    <source>
        <dbReference type="Pfam" id="PF07715"/>
    </source>
</evidence>
<evidence type="ECO:0000256" key="3">
    <source>
        <dbReference type="ARBA" id="ARBA00022448"/>
    </source>
</evidence>
<dbReference type="RefSeq" id="WP_377062884.1">
    <property type="nucleotide sequence ID" value="NZ_JBHSJJ010000003.1"/>
</dbReference>
<evidence type="ECO:0000256" key="15">
    <source>
        <dbReference type="RuleBase" id="RU003357"/>
    </source>
</evidence>
<evidence type="ECO:0000313" key="20">
    <source>
        <dbReference type="Proteomes" id="UP001595818"/>
    </source>
</evidence>
<dbReference type="CDD" id="cd01347">
    <property type="entry name" value="ligand_gated_channel"/>
    <property type="match status" value="1"/>
</dbReference>
<keyword evidence="12 19" id="KW-0675">Receptor</keyword>
<dbReference type="Gene3D" id="2.60.40.1120">
    <property type="entry name" value="Carboxypeptidase-like, regulatory domain"/>
    <property type="match status" value="1"/>
</dbReference>
<accession>A0ABV9SZF2</accession>
<keyword evidence="3 14" id="KW-0813">Transport</keyword>
<evidence type="ECO:0000256" key="16">
    <source>
        <dbReference type="SAM" id="SignalP"/>
    </source>
</evidence>
<reference evidence="20" key="1">
    <citation type="journal article" date="2019" name="Int. J. Syst. Evol. Microbiol.">
        <title>The Global Catalogue of Microorganisms (GCM) 10K type strain sequencing project: providing services to taxonomists for standard genome sequencing and annotation.</title>
        <authorList>
            <consortium name="The Broad Institute Genomics Platform"/>
            <consortium name="The Broad Institute Genome Sequencing Center for Infectious Disease"/>
            <person name="Wu L."/>
            <person name="Ma J."/>
        </authorList>
    </citation>
    <scope>NUCLEOTIDE SEQUENCE [LARGE SCALE GENOMIC DNA]</scope>
    <source>
        <strain evidence="20">CGMCC 4.7466</strain>
    </source>
</reference>
<feature type="domain" description="TonB-dependent receptor-like beta-barrel" evidence="17">
    <location>
        <begin position="310"/>
        <end position="786"/>
    </location>
</feature>
<dbReference type="InterPro" id="IPR036942">
    <property type="entry name" value="Beta-barrel_TonB_sf"/>
</dbReference>
<feature type="chain" id="PRO_5046949999" evidence="16">
    <location>
        <begin position="22"/>
        <end position="817"/>
    </location>
</feature>
<evidence type="ECO:0000256" key="13">
    <source>
        <dbReference type="ARBA" id="ARBA00023237"/>
    </source>
</evidence>
<evidence type="ECO:0000256" key="1">
    <source>
        <dbReference type="ARBA" id="ARBA00004571"/>
    </source>
</evidence>
<dbReference type="InterPro" id="IPR012910">
    <property type="entry name" value="Plug_dom"/>
</dbReference>
<keyword evidence="5" id="KW-0410">Iron transport</keyword>
<dbReference type="Pfam" id="PF07715">
    <property type="entry name" value="Plug"/>
    <property type="match status" value="1"/>
</dbReference>
<dbReference type="Gene3D" id="2.40.170.20">
    <property type="entry name" value="TonB-dependent receptor, beta-barrel domain"/>
    <property type="match status" value="1"/>
</dbReference>
<dbReference type="Pfam" id="PF00593">
    <property type="entry name" value="TonB_dep_Rec_b-barrel"/>
    <property type="match status" value="1"/>
</dbReference>
<evidence type="ECO:0000256" key="9">
    <source>
        <dbReference type="ARBA" id="ARBA00023065"/>
    </source>
</evidence>
<comment type="subcellular location">
    <subcellularLocation>
        <location evidence="1 14">Cell outer membrane</location>
        <topology evidence="1 14">Multi-pass membrane protein</topology>
    </subcellularLocation>
</comment>
<keyword evidence="10 15" id="KW-0798">TonB box</keyword>
<evidence type="ECO:0000256" key="11">
    <source>
        <dbReference type="ARBA" id="ARBA00023136"/>
    </source>
</evidence>
<dbReference type="InterPro" id="IPR000531">
    <property type="entry name" value="Beta-barrel_TonB"/>
</dbReference>
<evidence type="ECO:0000313" key="19">
    <source>
        <dbReference type="EMBL" id="MFC4871430.1"/>
    </source>
</evidence>
<evidence type="ECO:0000259" key="17">
    <source>
        <dbReference type="Pfam" id="PF00593"/>
    </source>
</evidence>
<evidence type="ECO:0000256" key="14">
    <source>
        <dbReference type="PROSITE-ProRule" id="PRU01360"/>
    </source>
</evidence>
<dbReference type="InterPro" id="IPR037066">
    <property type="entry name" value="Plug_dom_sf"/>
</dbReference>
<evidence type="ECO:0000256" key="8">
    <source>
        <dbReference type="ARBA" id="ARBA00023004"/>
    </source>
</evidence>
<dbReference type="NCBIfam" id="TIGR01783">
    <property type="entry name" value="TonB-siderophor"/>
    <property type="match status" value="1"/>
</dbReference>
<keyword evidence="7 16" id="KW-0732">Signal</keyword>
<keyword evidence="9" id="KW-0406">Ion transport</keyword>